<dbReference type="OrthoDB" id="10261556at2759"/>
<dbReference type="GO" id="GO:0043138">
    <property type="term" value="F:3'-5' DNA helicase activity"/>
    <property type="evidence" value="ECO:0007669"/>
    <property type="project" value="UniProtKB-EC"/>
</dbReference>
<gene>
    <name evidence="7" type="ORF">BT96DRAFT_844595</name>
</gene>
<organism evidence="7 8">
    <name type="scientific">Gymnopus androsaceus JB14</name>
    <dbReference type="NCBI Taxonomy" id="1447944"/>
    <lineage>
        <taxon>Eukaryota</taxon>
        <taxon>Fungi</taxon>
        <taxon>Dikarya</taxon>
        <taxon>Basidiomycota</taxon>
        <taxon>Agaricomycotina</taxon>
        <taxon>Agaricomycetes</taxon>
        <taxon>Agaricomycetidae</taxon>
        <taxon>Agaricales</taxon>
        <taxon>Marasmiineae</taxon>
        <taxon>Omphalotaceae</taxon>
        <taxon>Gymnopus</taxon>
    </lineage>
</organism>
<dbReference type="GO" id="GO:0000724">
    <property type="term" value="P:double-strand break repair via homologous recombination"/>
    <property type="evidence" value="ECO:0007669"/>
    <property type="project" value="TreeGrafter"/>
</dbReference>
<evidence type="ECO:0000313" key="8">
    <source>
        <dbReference type="Proteomes" id="UP000799118"/>
    </source>
</evidence>
<dbReference type="InterPro" id="IPR027417">
    <property type="entry name" value="P-loop_NTPase"/>
</dbReference>
<dbReference type="PROSITE" id="PS51194">
    <property type="entry name" value="HELICASE_CTER"/>
    <property type="match status" value="1"/>
</dbReference>
<evidence type="ECO:0000256" key="5">
    <source>
        <dbReference type="ARBA" id="ARBA00034808"/>
    </source>
</evidence>
<protein>
    <recommendedName>
        <fullName evidence="5">DNA 3'-5' helicase</fullName>
        <ecNumber evidence="5">5.6.2.4</ecNumber>
    </recommendedName>
</protein>
<dbReference type="PANTHER" id="PTHR13710">
    <property type="entry name" value="DNA HELICASE RECQ FAMILY MEMBER"/>
    <property type="match status" value="1"/>
</dbReference>
<dbReference type="Pfam" id="PF00271">
    <property type="entry name" value="Helicase_C"/>
    <property type="match status" value="1"/>
</dbReference>
<dbReference type="GO" id="GO:0005694">
    <property type="term" value="C:chromosome"/>
    <property type="evidence" value="ECO:0007669"/>
    <property type="project" value="TreeGrafter"/>
</dbReference>
<dbReference type="GO" id="GO:0005737">
    <property type="term" value="C:cytoplasm"/>
    <property type="evidence" value="ECO:0007669"/>
    <property type="project" value="TreeGrafter"/>
</dbReference>
<feature type="non-terminal residue" evidence="7">
    <location>
        <position position="1"/>
    </location>
</feature>
<dbReference type="GO" id="GO:0003677">
    <property type="term" value="F:DNA binding"/>
    <property type="evidence" value="ECO:0007669"/>
    <property type="project" value="UniProtKB-KW"/>
</dbReference>
<keyword evidence="7" id="KW-0378">Hydrolase</keyword>
<dbReference type="GO" id="GO:0009378">
    <property type="term" value="F:four-way junction helicase activity"/>
    <property type="evidence" value="ECO:0007669"/>
    <property type="project" value="TreeGrafter"/>
</dbReference>
<keyword evidence="8" id="KW-1185">Reference proteome</keyword>
<dbReference type="Gene3D" id="3.40.50.300">
    <property type="entry name" value="P-loop containing nucleotide triphosphate hydrolases"/>
    <property type="match status" value="2"/>
</dbReference>
<sequence>WGDDFRTEYGQLGKLLARLPSGLPVLLASATMPEEVIKDILFKVGLTPECERVAVSNAKYNVALSIRILQHPTTTYADLFSLFPTGENEEFPQTIIYVNSRTEAEQIQDFLRRHRPSHMPEDAFEFYHRNITETRKEYIQKGLQSGKLRCVIATDALGMGMDFRSIVRVVLWHEPLSFLSLIQKIGRCVRQLHDIGEAILFITKAAYRKHSVVVEAERESDDEEEAGESTDGIEIDRIAAIDREEAEVAVPQRGRKKKAQSALQARDQMFLSLFIATSKCRREPWDEFFSNQGKMLLFERRPEVRCCDNCQPDKFPVEKIQLSYPFPTRAPRTKRPSEELLNEVTVALRRWRTDVIQRDYPNQSIITGRYILDDEVIDKIAARPRIVTSIEIFRHIIPWGFGIAKYGGAIVELVSSICNLHPDPVQLAHEERERKRLIDEANKEYRETLTQAFKECYDSVHLVGTGRMVKRGPRNNQQLVEELMCQPFLALPRKNVGSFVCVQTTS</sequence>
<dbReference type="GO" id="GO:0016787">
    <property type="term" value="F:hydrolase activity"/>
    <property type="evidence" value="ECO:0007669"/>
    <property type="project" value="UniProtKB-KW"/>
</dbReference>
<dbReference type="InterPro" id="IPR001650">
    <property type="entry name" value="Helicase_C-like"/>
</dbReference>
<name>A0A6A4GC49_9AGAR</name>
<dbReference type="EC" id="5.6.2.4" evidence="5"/>
<dbReference type="EMBL" id="ML770726">
    <property type="protein sequence ID" value="KAE9383071.1"/>
    <property type="molecule type" value="Genomic_DNA"/>
</dbReference>
<evidence type="ECO:0000256" key="1">
    <source>
        <dbReference type="ARBA" id="ARBA00005446"/>
    </source>
</evidence>
<proteinExistence type="inferred from homology"/>
<dbReference type="Proteomes" id="UP000799118">
    <property type="component" value="Unassembled WGS sequence"/>
</dbReference>
<keyword evidence="2" id="KW-0238">DNA-binding</keyword>
<comment type="similarity">
    <text evidence="1">Belongs to the helicase family. RecQ subfamily.</text>
</comment>
<evidence type="ECO:0000256" key="3">
    <source>
        <dbReference type="ARBA" id="ARBA00023235"/>
    </source>
</evidence>
<dbReference type="SMART" id="SM00490">
    <property type="entry name" value="HELICc"/>
    <property type="match status" value="1"/>
</dbReference>
<feature type="domain" description="Helicase C-terminal" evidence="6">
    <location>
        <begin position="78"/>
        <end position="234"/>
    </location>
</feature>
<reference evidence="7" key="1">
    <citation type="journal article" date="2019" name="Environ. Microbiol.">
        <title>Fungal ecological strategies reflected in gene transcription - a case study of two litter decomposers.</title>
        <authorList>
            <person name="Barbi F."/>
            <person name="Kohler A."/>
            <person name="Barry K."/>
            <person name="Baskaran P."/>
            <person name="Daum C."/>
            <person name="Fauchery L."/>
            <person name="Ihrmark K."/>
            <person name="Kuo A."/>
            <person name="LaButti K."/>
            <person name="Lipzen A."/>
            <person name="Morin E."/>
            <person name="Grigoriev I.V."/>
            <person name="Henrissat B."/>
            <person name="Lindahl B."/>
            <person name="Martin F."/>
        </authorList>
    </citation>
    <scope>NUCLEOTIDE SEQUENCE</scope>
    <source>
        <strain evidence="7">JB14</strain>
    </source>
</reference>
<dbReference type="PANTHER" id="PTHR13710:SF105">
    <property type="entry name" value="ATP-DEPENDENT DNA HELICASE Q1"/>
    <property type="match status" value="1"/>
</dbReference>
<dbReference type="SUPFAM" id="SSF52540">
    <property type="entry name" value="P-loop containing nucleoside triphosphate hydrolases"/>
    <property type="match status" value="1"/>
</dbReference>
<evidence type="ECO:0000256" key="4">
    <source>
        <dbReference type="ARBA" id="ARBA00034617"/>
    </source>
</evidence>
<evidence type="ECO:0000259" key="6">
    <source>
        <dbReference type="PROSITE" id="PS51194"/>
    </source>
</evidence>
<evidence type="ECO:0000256" key="2">
    <source>
        <dbReference type="ARBA" id="ARBA00023125"/>
    </source>
</evidence>
<accession>A0A6A4GC49</accession>
<evidence type="ECO:0000313" key="7">
    <source>
        <dbReference type="EMBL" id="KAE9383071.1"/>
    </source>
</evidence>
<dbReference type="AlphaFoldDB" id="A0A6A4GC49"/>
<comment type="catalytic activity">
    <reaction evidence="4">
        <text>Couples ATP hydrolysis with the unwinding of duplex DNA by translocating in the 3'-5' direction.</text>
        <dbReference type="EC" id="5.6.2.4"/>
    </reaction>
</comment>
<keyword evidence="3" id="KW-0413">Isomerase</keyword>